<dbReference type="GO" id="GO:0005506">
    <property type="term" value="F:iron ion binding"/>
    <property type="evidence" value="ECO:0007669"/>
    <property type="project" value="InterPro"/>
</dbReference>
<dbReference type="AlphaFoldDB" id="A0A6A6SVX8"/>
<feature type="transmembrane region" description="Helical" evidence="11">
    <location>
        <begin position="6"/>
        <end position="25"/>
    </location>
</feature>
<keyword evidence="13" id="KW-1185">Reference proteome</keyword>
<evidence type="ECO:0000256" key="10">
    <source>
        <dbReference type="RuleBase" id="RU000461"/>
    </source>
</evidence>
<accession>A0A6A6SVX8</accession>
<dbReference type="PRINTS" id="PR00465">
    <property type="entry name" value="EP450IV"/>
</dbReference>
<dbReference type="EMBL" id="MU004418">
    <property type="protein sequence ID" value="KAF2651752.1"/>
    <property type="molecule type" value="Genomic_DNA"/>
</dbReference>
<keyword evidence="11" id="KW-1133">Transmembrane helix</keyword>
<keyword evidence="11" id="KW-0812">Transmembrane</keyword>
<dbReference type="InterPro" id="IPR036396">
    <property type="entry name" value="Cyt_P450_sf"/>
</dbReference>
<dbReference type="SUPFAM" id="SSF48264">
    <property type="entry name" value="Cytochrome P450"/>
    <property type="match status" value="1"/>
</dbReference>
<keyword evidence="4 9" id="KW-0349">Heme</keyword>
<keyword evidence="8 10" id="KW-0503">Monooxygenase</keyword>
<feature type="transmembrane region" description="Helical" evidence="11">
    <location>
        <begin position="304"/>
        <end position="323"/>
    </location>
</feature>
<evidence type="ECO:0000256" key="5">
    <source>
        <dbReference type="ARBA" id="ARBA00022723"/>
    </source>
</evidence>
<evidence type="ECO:0000256" key="6">
    <source>
        <dbReference type="ARBA" id="ARBA00023002"/>
    </source>
</evidence>
<proteinExistence type="inferred from homology"/>
<evidence type="ECO:0000313" key="12">
    <source>
        <dbReference type="EMBL" id="KAF2651752.1"/>
    </source>
</evidence>
<dbReference type="GO" id="GO:0016705">
    <property type="term" value="F:oxidoreductase activity, acting on paired donors, with incorporation or reduction of molecular oxygen"/>
    <property type="evidence" value="ECO:0007669"/>
    <property type="project" value="InterPro"/>
</dbReference>
<keyword evidence="5 9" id="KW-0479">Metal-binding</keyword>
<evidence type="ECO:0000256" key="9">
    <source>
        <dbReference type="PIRSR" id="PIRSR602403-1"/>
    </source>
</evidence>
<dbReference type="InterPro" id="IPR002403">
    <property type="entry name" value="Cyt_P450_E_grp-IV"/>
</dbReference>
<evidence type="ECO:0000256" key="2">
    <source>
        <dbReference type="ARBA" id="ARBA00004685"/>
    </source>
</evidence>
<keyword evidence="11" id="KW-0472">Membrane</keyword>
<evidence type="ECO:0000256" key="3">
    <source>
        <dbReference type="ARBA" id="ARBA00010617"/>
    </source>
</evidence>
<evidence type="ECO:0000313" key="13">
    <source>
        <dbReference type="Proteomes" id="UP000799324"/>
    </source>
</evidence>
<evidence type="ECO:0000256" key="11">
    <source>
        <dbReference type="SAM" id="Phobius"/>
    </source>
</evidence>
<comment type="similarity">
    <text evidence="3 10">Belongs to the cytochrome P450 family.</text>
</comment>
<name>A0A6A6SVX8_9PLEO</name>
<dbReference type="InterPro" id="IPR001128">
    <property type="entry name" value="Cyt_P450"/>
</dbReference>
<dbReference type="Proteomes" id="UP000799324">
    <property type="component" value="Unassembled WGS sequence"/>
</dbReference>
<dbReference type="Gene3D" id="1.10.630.10">
    <property type="entry name" value="Cytochrome P450"/>
    <property type="match status" value="1"/>
</dbReference>
<comment type="pathway">
    <text evidence="2">Mycotoxin biosynthesis.</text>
</comment>
<dbReference type="PROSITE" id="PS00086">
    <property type="entry name" value="CYTOCHROME_P450"/>
    <property type="match status" value="1"/>
</dbReference>
<dbReference type="Pfam" id="PF00067">
    <property type="entry name" value="p450"/>
    <property type="match status" value="1"/>
</dbReference>
<reference evidence="12" key="1">
    <citation type="journal article" date="2020" name="Stud. Mycol.">
        <title>101 Dothideomycetes genomes: a test case for predicting lifestyles and emergence of pathogens.</title>
        <authorList>
            <person name="Haridas S."/>
            <person name="Albert R."/>
            <person name="Binder M."/>
            <person name="Bloem J."/>
            <person name="Labutti K."/>
            <person name="Salamov A."/>
            <person name="Andreopoulos B."/>
            <person name="Baker S."/>
            <person name="Barry K."/>
            <person name="Bills G."/>
            <person name="Bluhm B."/>
            <person name="Cannon C."/>
            <person name="Castanera R."/>
            <person name="Culley D."/>
            <person name="Daum C."/>
            <person name="Ezra D."/>
            <person name="Gonzalez J."/>
            <person name="Henrissat B."/>
            <person name="Kuo A."/>
            <person name="Liang C."/>
            <person name="Lipzen A."/>
            <person name="Lutzoni F."/>
            <person name="Magnuson J."/>
            <person name="Mondo S."/>
            <person name="Nolan M."/>
            <person name="Ohm R."/>
            <person name="Pangilinan J."/>
            <person name="Park H.-J."/>
            <person name="Ramirez L."/>
            <person name="Alfaro M."/>
            <person name="Sun H."/>
            <person name="Tritt A."/>
            <person name="Yoshinaga Y."/>
            <person name="Zwiers L.-H."/>
            <person name="Turgeon B."/>
            <person name="Goodwin S."/>
            <person name="Spatafora J."/>
            <person name="Crous P."/>
            <person name="Grigoriev I."/>
        </authorList>
    </citation>
    <scope>NUCLEOTIDE SEQUENCE</scope>
    <source>
        <strain evidence="12">CBS 122681</strain>
    </source>
</reference>
<dbReference type="CDD" id="cd11041">
    <property type="entry name" value="CYP503A1-like"/>
    <property type="match status" value="1"/>
</dbReference>
<dbReference type="InterPro" id="IPR017972">
    <property type="entry name" value="Cyt_P450_CS"/>
</dbReference>
<dbReference type="OrthoDB" id="1844152at2759"/>
<dbReference type="PANTHER" id="PTHR46206">
    <property type="entry name" value="CYTOCHROME P450"/>
    <property type="match status" value="1"/>
</dbReference>
<evidence type="ECO:0000256" key="8">
    <source>
        <dbReference type="ARBA" id="ARBA00023033"/>
    </source>
</evidence>
<evidence type="ECO:0000256" key="1">
    <source>
        <dbReference type="ARBA" id="ARBA00001971"/>
    </source>
</evidence>
<evidence type="ECO:0000256" key="4">
    <source>
        <dbReference type="ARBA" id="ARBA00022617"/>
    </source>
</evidence>
<sequence length="529" mass="59677">MSAESSFVLQSLAFAALLLGLLFVLQKWKGRDDKDIKWKDLDTVGVSHTSLFPWTRALVRSLVATHQNAHDGYRIFSKAQGLPFALPTIWKGGAVAVLPASTLHLLHKPESELKAFDAQLETIQLPYFIADRDIYMNVFHFDVARKHLVNNRDVAALAAATADEVDVAFHDVWGTSKEWTTGNAWDVCGRIITRSATRILIGMPACRDEVLFEQTRLFSDNVILGTALINCLPPFLRPAFGTVVGWKAKYHQSRCLRILVPFVEDRMRIFRSGKEGADVPNDFLQWLIARCAKEGPEQMKTEKVALRLLTFNAMFIIGMFYVFSHCVLDIFGSPASEDYLEGLVAECEDVSARYDGFATKEAVDHLYRVDSAIRESMRVSDIAVTALARDVVGAKLDLGNGAHIPRGVRVVWPTQAIHQDPNFYPDPLRFDAFRYSRMHEGKEDSKGEPGSERDALTTVTPTFLSFGYGKHVCPGRWFASQTMKQALAHILLNYDVEVTHRREKRQVLLNMMVPATDAKIRFRRKERQS</sequence>
<keyword evidence="6 10" id="KW-0560">Oxidoreductase</keyword>
<dbReference type="GO" id="GO:0020037">
    <property type="term" value="F:heme binding"/>
    <property type="evidence" value="ECO:0007669"/>
    <property type="project" value="InterPro"/>
</dbReference>
<dbReference type="GO" id="GO:0004497">
    <property type="term" value="F:monooxygenase activity"/>
    <property type="evidence" value="ECO:0007669"/>
    <property type="project" value="UniProtKB-KW"/>
</dbReference>
<comment type="cofactor">
    <cofactor evidence="1 9">
        <name>heme</name>
        <dbReference type="ChEBI" id="CHEBI:30413"/>
    </cofactor>
</comment>
<gene>
    <name evidence="12" type="ORF">K491DRAFT_636913</name>
</gene>
<evidence type="ECO:0000256" key="7">
    <source>
        <dbReference type="ARBA" id="ARBA00023004"/>
    </source>
</evidence>
<protein>
    <submittedName>
        <fullName evidence="12">Cytochrome P450</fullName>
    </submittedName>
</protein>
<feature type="binding site" description="axial binding residue" evidence="9">
    <location>
        <position position="473"/>
    </location>
    <ligand>
        <name>heme</name>
        <dbReference type="ChEBI" id="CHEBI:30413"/>
    </ligand>
    <ligandPart>
        <name>Fe</name>
        <dbReference type="ChEBI" id="CHEBI:18248"/>
    </ligandPart>
</feature>
<organism evidence="12 13">
    <name type="scientific">Lophiostoma macrostomum CBS 122681</name>
    <dbReference type="NCBI Taxonomy" id="1314788"/>
    <lineage>
        <taxon>Eukaryota</taxon>
        <taxon>Fungi</taxon>
        <taxon>Dikarya</taxon>
        <taxon>Ascomycota</taxon>
        <taxon>Pezizomycotina</taxon>
        <taxon>Dothideomycetes</taxon>
        <taxon>Pleosporomycetidae</taxon>
        <taxon>Pleosporales</taxon>
        <taxon>Lophiostomataceae</taxon>
        <taxon>Lophiostoma</taxon>
    </lineage>
</organism>
<dbReference type="PANTHER" id="PTHR46206:SF1">
    <property type="entry name" value="P450, PUTATIVE (EUROFUNG)-RELATED"/>
    <property type="match status" value="1"/>
</dbReference>
<keyword evidence="7 9" id="KW-0408">Iron</keyword>